<dbReference type="RefSeq" id="WP_089911463.1">
    <property type="nucleotide sequence ID" value="NZ_FOBB01000002.1"/>
</dbReference>
<feature type="transmembrane region" description="Helical" evidence="1">
    <location>
        <begin position="73"/>
        <end position="95"/>
    </location>
</feature>
<proteinExistence type="predicted"/>
<dbReference type="SUPFAM" id="SSF55874">
    <property type="entry name" value="ATPase domain of HSP90 chaperone/DNA topoisomerase II/histidine kinase"/>
    <property type="match status" value="1"/>
</dbReference>
<gene>
    <name evidence="3" type="ORF">SAMN04488505_1021083</name>
</gene>
<dbReference type="OrthoDB" id="9792992at2"/>
<accession>A0A1H7SZ05</accession>
<dbReference type="Proteomes" id="UP000198984">
    <property type="component" value="Unassembled WGS sequence"/>
</dbReference>
<name>A0A1H7SZ05_9BACT</name>
<dbReference type="Pfam" id="PF06580">
    <property type="entry name" value="His_kinase"/>
    <property type="match status" value="1"/>
</dbReference>
<dbReference type="AlphaFoldDB" id="A0A1H7SZ05"/>
<dbReference type="InterPro" id="IPR050640">
    <property type="entry name" value="Bact_2-comp_sensor_kinase"/>
</dbReference>
<dbReference type="GO" id="GO:0000155">
    <property type="term" value="F:phosphorelay sensor kinase activity"/>
    <property type="evidence" value="ECO:0007669"/>
    <property type="project" value="InterPro"/>
</dbReference>
<keyword evidence="1" id="KW-0812">Transmembrane</keyword>
<evidence type="ECO:0000313" key="3">
    <source>
        <dbReference type="EMBL" id="SEL77469.1"/>
    </source>
</evidence>
<dbReference type="GO" id="GO:0016020">
    <property type="term" value="C:membrane"/>
    <property type="evidence" value="ECO:0007669"/>
    <property type="project" value="InterPro"/>
</dbReference>
<keyword evidence="1" id="KW-0472">Membrane</keyword>
<evidence type="ECO:0000313" key="4">
    <source>
        <dbReference type="Proteomes" id="UP000198984"/>
    </source>
</evidence>
<keyword evidence="4" id="KW-1185">Reference proteome</keyword>
<evidence type="ECO:0000259" key="2">
    <source>
        <dbReference type="Pfam" id="PF06580"/>
    </source>
</evidence>
<keyword evidence="3" id="KW-0418">Kinase</keyword>
<sequence length="334" mass="38638">MPSKKLSYILWHLLVLILALGIPLVVLPSKTDPGKDPYETTRVIFTLMHIGAFYLNAYVLFPRYLLRGRAWDYVWRVVAVCVLILVVYFVTSIMFEHRKPQEMAATLVLKFFVSVMILGTATGYSYVEKMIKDQRLQKEQLRTELSFLRSQVSPHFMFNTLNSMVALARKKSDKLEPALIELSNLMHYMLYESDMEKVSLSKEMNYLQSYIDLQTLRFGNQVQILLSMQPPATERYIEPMLLIPLIENAFKHGIGLIEEPEINIALHVNEDKLSLDVKNKFNCRTNEVKDRVAGIGLANLVRRLKLLYPDRHEITAVQNGHWFNASLKIQLQTT</sequence>
<dbReference type="PANTHER" id="PTHR34220">
    <property type="entry name" value="SENSOR HISTIDINE KINASE YPDA"/>
    <property type="match status" value="1"/>
</dbReference>
<evidence type="ECO:0000256" key="1">
    <source>
        <dbReference type="SAM" id="Phobius"/>
    </source>
</evidence>
<dbReference type="InterPro" id="IPR010559">
    <property type="entry name" value="Sig_transdc_His_kin_internal"/>
</dbReference>
<keyword evidence="1" id="KW-1133">Transmembrane helix</keyword>
<dbReference type="EMBL" id="FOBB01000002">
    <property type="protein sequence ID" value="SEL77469.1"/>
    <property type="molecule type" value="Genomic_DNA"/>
</dbReference>
<feature type="transmembrane region" description="Helical" evidence="1">
    <location>
        <begin position="107"/>
        <end position="127"/>
    </location>
</feature>
<feature type="domain" description="Signal transduction histidine kinase internal region" evidence="2">
    <location>
        <begin position="144"/>
        <end position="221"/>
    </location>
</feature>
<dbReference type="InterPro" id="IPR036890">
    <property type="entry name" value="HATPase_C_sf"/>
</dbReference>
<organism evidence="3 4">
    <name type="scientific">Chitinophaga rupis</name>
    <dbReference type="NCBI Taxonomy" id="573321"/>
    <lineage>
        <taxon>Bacteria</taxon>
        <taxon>Pseudomonadati</taxon>
        <taxon>Bacteroidota</taxon>
        <taxon>Chitinophagia</taxon>
        <taxon>Chitinophagales</taxon>
        <taxon>Chitinophagaceae</taxon>
        <taxon>Chitinophaga</taxon>
    </lineage>
</organism>
<reference evidence="3 4" key="1">
    <citation type="submission" date="2016-10" db="EMBL/GenBank/DDBJ databases">
        <authorList>
            <person name="de Groot N.N."/>
        </authorList>
    </citation>
    <scope>NUCLEOTIDE SEQUENCE [LARGE SCALE GENOMIC DNA]</scope>
    <source>
        <strain evidence="3 4">DSM 21039</strain>
    </source>
</reference>
<keyword evidence="3" id="KW-0808">Transferase</keyword>
<dbReference type="PANTHER" id="PTHR34220:SF7">
    <property type="entry name" value="SENSOR HISTIDINE KINASE YPDA"/>
    <property type="match status" value="1"/>
</dbReference>
<feature type="transmembrane region" description="Helical" evidence="1">
    <location>
        <begin position="44"/>
        <end position="61"/>
    </location>
</feature>
<dbReference type="STRING" id="573321.SAMN04488505_1021083"/>
<dbReference type="Gene3D" id="3.30.565.10">
    <property type="entry name" value="Histidine kinase-like ATPase, C-terminal domain"/>
    <property type="match status" value="1"/>
</dbReference>
<protein>
    <submittedName>
        <fullName evidence="3">Histidine kinase</fullName>
    </submittedName>
</protein>